<dbReference type="SUPFAM" id="SSF55347">
    <property type="entry name" value="Glyceraldehyde-3-phosphate dehydrogenase-like, C-terminal domain"/>
    <property type="match status" value="1"/>
</dbReference>
<dbReference type="InterPro" id="IPR004104">
    <property type="entry name" value="Gfo/Idh/MocA-like_OxRdtase_C"/>
</dbReference>
<feature type="domain" description="Gfo/Idh/MocA-like oxidoreductase C-terminal" evidence="5">
    <location>
        <begin position="166"/>
        <end position="333"/>
    </location>
</feature>
<dbReference type="InterPro" id="IPR000683">
    <property type="entry name" value="Gfo/Idh/MocA-like_OxRdtase_N"/>
</dbReference>
<proteinExistence type="inferred from homology"/>
<gene>
    <name evidence="6" type="ORF">PT974_04406</name>
</gene>
<evidence type="ECO:0000313" key="7">
    <source>
        <dbReference type="Proteomes" id="UP001338125"/>
    </source>
</evidence>
<feature type="domain" description="Gfo/Idh/MocA-like oxidoreductase N-terminal" evidence="4">
    <location>
        <begin position="54"/>
        <end position="126"/>
    </location>
</feature>
<dbReference type="EMBL" id="JAVFKD010000004">
    <property type="protein sequence ID" value="KAK5995986.1"/>
    <property type="molecule type" value="Genomic_DNA"/>
</dbReference>
<keyword evidence="2" id="KW-0560">Oxidoreductase</keyword>
<keyword evidence="7" id="KW-1185">Reference proteome</keyword>
<evidence type="ECO:0000259" key="5">
    <source>
        <dbReference type="Pfam" id="PF02894"/>
    </source>
</evidence>
<evidence type="ECO:0000256" key="1">
    <source>
        <dbReference type="ARBA" id="ARBA00010928"/>
    </source>
</evidence>
<dbReference type="Gene3D" id="3.30.360.10">
    <property type="entry name" value="Dihydrodipicolinate Reductase, domain 2"/>
    <property type="match status" value="1"/>
</dbReference>
<accession>A0ABR0SW28</accession>
<name>A0ABR0SW28_9HYPO</name>
<comment type="similarity">
    <text evidence="1">Belongs to the Gfo/Idh/MocA family.</text>
</comment>
<reference evidence="6 7" key="1">
    <citation type="submission" date="2024-01" db="EMBL/GenBank/DDBJ databases">
        <title>Complete genome of Cladobotryum mycophilum ATHUM6906.</title>
        <authorList>
            <person name="Christinaki A.C."/>
            <person name="Myridakis A.I."/>
            <person name="Kouvelis V.N."/>
        </authorList>
    </citation>
    <scope>NUCLEOTIDE SEQUENCE [LARGE SCALE GENOMIC DNA]</scope>
    <source>
        <strain evidence="6 7">ATHUM6906</strain>
    </source>
</reference>
<dbReference type="Pfam" id="PF02894">
    <property type="entry name" value="GFO_IDH_MocA_C"/>
    <property type="match status" value="1"/>
</dbReference>
<dbReference type="PANTHER" id="PTHR43708">
    <property type="entry name" value="CONSERVED EXPRESSED OXIDOREDUCTASE (EUROFUNG)"/>
    <property type="match status" value="1"/>
</dbReference>
<sequence length="334" mass="36297">MASKTFNVGVIGYGPPACPPKSSTSPSSPQPPPRPPLHRPALPQPGNSAPQDYPKLKHFTSAADLLADPEVDVVVITSTPDSHFELTKAALEAGKHVLTEKPFVPTSAEAGVLVEIAREKGKLICVYQNRRWDADFLLVRHLISAGTLGSVLDFNTHFDRFKAAYVLFGLPQAVRGRLLSQREGKDDFENPDAVAAELVYPDGLLVHVRISQQSVELNQPRFWVRGNKGSFRSLGLDPQEDQLKAGLAPTADGFGVLDQEGMSLVVLDAQDKPVAAPIPQLEAETYRTFYRKFGEAVVSGKEADVPVKAEEARDVLRIIEGVIESAKTGKDVTF</sequence>
<dbReference type="InterPro" id="IPR051317">
    <property type="entry name" value="Gfo/Idh/MocA_oxidoreduct"/>
</dbReference>
<feature type="region of interest" description="Disordered" evidence="3">
    <location>
        <begin position="1"/>
        <end position="52"/>
    </location>
</feature>
<evidence type="ECO:0000256" key="3">
    <source>
        <dbReference type="SAM" id="MobiDB-lite"/>
    </source>
</evidence>
<evidence type="ECO:0000259" key="4">
    <source>
        <dbReference type="Pfam" id="PF01408"/>
    </source>
</evidence>
<dbReference type="InterPro" id="IPR036291">
    <property type="entry name" value="NAD(P)-bd_dom_sf"/>
</dbReference>
<protein>
    <submittedName>
        <fullName evidence="6">Oxidoreductase</fullName>
    </submittedName>
</protein>
<comment type="caution">
    <text evidence="6">The sequence shown here is derived from an EMBL/GenBank/DDBJ whole genome shotgun (WGS) entry which is preliminary data.</text>
</comment>
<organism evidence="6 7">
    <name type="scientific">Cladobotryum mycophilum</name>
    <dbReference type="NCBI Taxonomy" id="491253"/>
    <lineage>
        <taxon>Eukaryota</taxon>
        <taxon>Fungi</taxon>
        <taxon>Dikarya</taxon>
        <taxon>Ascomycota</taxon>
        <taxon>Pezizomycotina</taxon>
        <taxon>Sordariomycetes</taxon>
        <taxon>Hypocreomycetidae</taxon>
        <taxon>Hypocreales</taxon>
        <taxon>Hypocreaceae</taxon>
        <taxon>Cladobotryum</taxon>
    </lineage>
</organism>
<dbReference type="PANTHER" id="PTHR43708:SF5">
    <property type="entry name" value="CONSERVED EXPRESSED OXIDOREDUCTASE (EUROFUNG)-RELATED"/>
    <property type="match status" value="1"/>
</dbReference>
<evidence type="ECO:0000313" key="6">
    <source>
        <dbReference type="EMBL" id="KAK5995986.1"/>
    </source>
</evidence>
<dbReference type="Pfam" id="PF01408">
    <property type="entry name" value="GFO_IDH_MocA"/>
    <property type="match status" value="1"/>
</dbReference>
<dbReference type="Gene3D" id="3.40.50.720">
    <property type="entry name" value="NAD(P)-binding Rossmann-like Domain"/>
    <property type="match status" value="1"/>
</dbReference>
<dbReference type="SUPFAM" id="SSF51735">
    <property type="entry name" value="NAD(P)-binding Rossmann-fold domains"/>
    <property type="match status" value="1"/>
</dbReference>
<dbReference type="Proteomes" id="UP001338125">
    <property type="component" value="Unassembled WGS sequence"/>
</dbReference>
<evidence type="ECO:0000256" key="2">
    <source>
        <dbReference type="ARBA" id="ARBA00023002"/>
    </source>
</evidence>